<gene>
    <name evidence="3" type="ORF">HPP92_026215</name>
</gene>
<evidence type="ECO:0000313" key="3">
    <source>
        <dbReference type="EMBL" id="KAG0451920.1"/>
    </source>
</evidence>
<dbReference type="PANTHER" id="PTHR33143">
    <property type="entry name" value="F16F4.1 PROTEIN-RELATED"/>
    <property type="match status" value="1"/>
</dbReference>
<dbReference type="EMBL" id="JADCNL010000039">
    <property type="protein sequence ID" value="KAG0451920.1"/>
    <property type="molecule type" value="Genomic_DNA"/>
</dbReference>
<dbReference type="OrthoDB" id="2014333at2759"/>
<feature type="region of interest" description="Disordered" evidence="1">
    <location>
        <begin position="1"/>
        <end position="62"/>
    </location>
</feature>
<dbReference type="AlphaFoldDB" id="A0A835PGD4"/>
<comment type="caution">
    <text evidence="3">The sequence shown here is derived from an EMBL/GenBank/DDBJ whole genome shotgun (WGS) entry which is preliminary data.</text>
</comment>
<dbReference type="GO" id="GO:0005634">
    <property type="term" value="C:nucleus"/>
    <property type="evidence" value="ECO:0007669"/>
    <property type="project" value="TreeGrafter"/>
</dbReference>
<organism evidence="3 4">
    <name type="scientific">Vanilla planifolia</name>
    <name type="common">Vanilla</name>
    <dbReference type="NCBI Taxonomy" id="51239"/>
    <lineage>
        <taxon>Eukaryota</taxon>
        <taxon>Viridiplantae</taxon>
        <taxon>Streptophyta</taxon>
        <taxon>Embryophyta</taxon>
        <taxon>Tracheophyta</taxon>
        <taxon>Spermatophyta</taxon>
        <taxon>Magnoliopsida</taxon>
        <taxon>Liliopsida</taxon>
        <taxon>Asparagales</taxon>
        <taxon>Orchidaceae</taxon>
        <taxon>Vanilloideae</taxon>
        <taxon>Vanilleae</taxon>
        <taxon>Vanilla</taxon>
    </lineage>
</organism>
<dbReference type="Proteomes" id="UP000636800">
    <property type="component" value="Unassembled WGS sequence"/>
</dbReference>
<keyword evidence="4" id="KW-1185">Reference proteome</keyword>
<sequence>MDTGFFQPPGPHQSLSPRREVQLQGPRPSPLRVSRDSHKIKKPPVPPAATAQPAPQPPPREPVIIYTVSPKIIHVEPANFMDLVQRLTGSGNYDLSTPSSFAAPGVLSPAAKLATIQRSIQSPASDRPMPSSSSGGIDVLDDIDMEDRPMVIPGILSPVPALLPPISPAFFSPSSLDPSFLNFLHDLSPAAAFQASRPSPAVQVSAAAAAAAAGGGNFFTSSGAAIHKTFLRARKWLAYGTLELYGGAIHFFDFLKFLI</sequence>
<proteinExistence type="predicted"/>
<dbReference type="PANTHER" id="PTHR33143:SF6">
    <property type="entry name" value="OS08G0102900 PROTEIN"/>
    <property type="match status" value="1"/>
</dbReference>
<protein>
    <recommendedName>
        <fullName evidence="2">VQ domain-containing protein</fullName>
    </recommendedName>
</protein>
<accession>A0A835PGD4</accession>
<dbReference type="InterPro" id="IPR008889">
    <property type="entry name" value="VQ"/>
</dbReference>
<feature type="domain" description="VQ" evidence="2">
    <location>
        <begin position="67"/>
        <end position="90"/>
    </location>
</feature>
<evidence type="ECO:0000259" key="2">
    <source>
        <dbReference type="Pfam" id="PF05678"/>
    </source>
</evidence>
<reference evidence="3 4" key="1">
    <citation type="journal article" date="2020" name="Nat. Food">
        <title>A phased Vanilla planifolia genome enables genetic improvement of flavour and production.</title>
        <authorList>
            <person name="Hasing T."/>
            <person name="Tang H."/>
            <person name="Brym M."/>
            <person name="Khazi F."/>
            <person name="Huang T."/>
            <person name="Chambers A.H."/>
        </authorList>
    </citation>
    <scope>NUCLEOTIDE SEQUENCE [LARGE SCALE GENOMIC DNA]</scope>
    <source>
        <tissue evidence="3">Leaf</tissue>
    </source>
</reference>
<dbReference type="InterPro" id="IPR039607">
    <property type="entry name" value="VQ_8/17/18/20/21/25"/>
</dbReference>
<evidence type="ECO:0000313" key="4">
    <source>
        <dbReference type="Proteomes" id="UP000636800"/>
    </source>
</evidence>
<evidence type="ECO:0000256" key="1">
    <source>
        <dbReference type="SAM" id="MobiDB-lite"/>
    </source>
</evidence>
<name>A0A835PGD4_VANPL</name>
<dbReference type="Pfam" id="PF05678">
    <property type="entry name" value="VQ"/>
    <property type="match status" value="1"/>
</dbReference>